<sequence length="199" mass="22561">MIVPAKVKNGKSIHKGIDMGGFLYIACQADPTTMKTEKANGEINCKRCLGLKNAINPNYSFATDIHALRHPFCKKNYEDDGFGAGWHDGKHNLKKFLPNGLNDHFIKGYNEGYFEGQQNYSYHHKNGNVKDKPLTKVPLNNFGNSNQRTNNTTKDMSLTNVALKKIGNSHQRTNTKKKSEIKFRKFIDWITAIWSNGKL</sequence>
<organism evidence="1 2">
    <name type="scientific">Paenibacillus alginolyticus</name>
    <dbReference type="NCBI Taxonomy" id="59839"/>
    <lineage>
        <taxon>Bacteria</taxon>
        <taxon>Bacillati</taxon>
        <taxon>Bacillota</taxon>
        <taxon>Bacilli</taxon>
        <taxon>Bacillales</taxon>
        <taxon>Paenibacillaceae</taxon>
        <taxon>Paenibacillus</taxon>
    </lineage>
</organism>
<reference evidence="1 2" key="1">
    <citation type="submission" date="2022-05" db="EMBL/GenBank/DDBJ databases">
        <title>Genome Sequencing of Bee-Associated Microbes.</title>
        <authorList>
            <person name="Dunlap C."/>
        </authorList>
    </citation>
    <scope>NUCLEOTIDE SEQUENCE [LARGE SCALE GENOMIC DNA]</scope>
    <source>
        <strain evidence="1 2">NRRL B-14421</strain>
    </source>
</reference>
<accession>A0ABT4GJQ5</accession>
<dbReference type="RefSeq" id="WP_268617519.1">
    <property type="nucleotide sequence ID" value="NZ_JAMDMX010000097.1"/>
</dbReference>
<name>A0ABT4GJQ5_9BACL</name>
<protein>
    <submittedName>
        <fullName evidence="1">Uncharacterized protein</fullName>
    </submittedName>
</protein>
<evidence type="ECO:0000313" key="1">
    <source>
        <dbReference type="EMBL" id="MCY9696432.1"/>
    </source>
</evidence>
<dbReference type="Proteomes" id="UP001527099">
    <property type="component" value="Unassembled WGS sequence"/>
</dbReference>
<evidence type="ECO:0000313" key="2">
    <source>
        <dbReference type="Proteomes" id="UP001527099"/>
    </source>
</evidence>
<comment type="caution">
    <text evidence="1">The sequence shown here is derived from an EMBL/GenBank/DDBJ whole genome shotgun (WGS) entry which is preliminary data.</text>
</comment>
<proteinExistence type="predicted"/>
<dbReference type="EMBL" id="JAMDMX010000097">
    <property type="protein sequence ID" value="MCY9696432.1"/>
    <property type="molecule type" value="Genomic_DNA"/>
</dbReference>
<keyword evidence="2" id="KW-1185">Reference proteome</keyword>
<gene>
    <name evidence="1" type="ORF">M5X19_26535</name>
</gene>